<sequence length="265" mass="28997">MVSIFRFCYVLIPLVLSIATIILGALAVAGQTTNSAPINQIYLFKLNITDATSAVNSLLSSNTDTWNISTVYSFGLWGYCRGTTDDNNNYNVTWCSDPEPMYMFDPIDAVTSTLENEYSVELPSDFTDYISTARTVVKLIFITAIIGVCTAFLTGLFTLFSFCSHFVSCVAMIVGVISALALIICAGAATGTFTILRNNLNNEVSTYGVEGTLENYLFYGLIWAAAGCAVITAVFNLFGICCCRTRSVRYRSAEEVPMMQYVEKS</sequence>
<keyword evidence="1" id="KW-0472">Membrane</keyword>
<dbReference type="OMA" id="MNWAFVI"/>
<dbReference type="GO" id="GO:0051285">
    <property type="term" value="C:cell cortex of cell tip"/>
    <property type="evidence" value="ECO:0007669"/>
    <property type="project" value="TreeGrafter"/>
</dbReference>
<protein>
    <submittedName>
        <fullName evidence="2">Uncharacterized protein</fullName>
    </submittedName>
</protein>
<dbReference type="AlphaFoldDB" id="A0A1E4S0N5"/>
<gene>
    <name evidence="2" type="ORF">CYBJADRAFT_168118</name>
</gene>
<reference evidence="2 3" key="1">
    <citation type="journal article" date="2016" name="Proc. Natl. Acad. Sci. U.S.A.">
        <title>Comparative genomics of biotechnologically important yeasts.</title>
        <authorList>
            <person name="Riley R."/>
            <person name="Haridas S."/>
            <person name="Wolfe K.H."/>
            <person name="Lopes M.R."/>
            <person name="Hittinger C.T."/>
            <person name="Goeker M."/>
            <person name="Salamov A.A."/>
            <person name="Wisecaver J.H."/>
            <person name="Long T.M."/>
            <person name="Calvey C.H."/>
            <person name="Aerts A.L."/>
            <person name="Barry K.W."/>
            <person name="Choi C."/>
            <person name="Clum A."/>
            <person name="Coughlan A.Y."/>
            <person name="Deshpande S."/>
            <person name="Douglass A.P."/>
            <person name="Hanson S.J."/>
            <person name="Klenk H.-P."/>
            <person name="LaButti K.M."/>
            <person name="Lapidus A."/>
            <person name="Lindquist E.A."/>
            <person name="Lipzen A.M."/>
            <person name="Meier-Kolthoff J.P."/>
            <person name="Ohm R.A."/>
            <person name="Otillar R.P."/>
            <person name="Pangilinan J.L."/>
            <person name="Peng Y."/>
            <person name="Rokas A."/>
            <person name="Rosa C.A."/>
            <person name="Scheuner C."/>
            <person name="Sibirny A.A."/>
            <person name="Slot J.C."/>
            <person name="Stielow J.B."/>
            <person name="Sun H."/>
            <person name="Kurtzman C.P."/>
            <person name="Blackwell M."/>
            <person name="Grigoriev I.V."/>
            <person name="Jeffries T.W."/>
        </authorList>
    </citation>
    <scope>NUCLEOTIDE SEQUENCE [LARGE SCALE GENOMIC DNA]</scope>
    <source>
        <strain evidence="3">ATCC 18201 / CBS 1600 / BCRC 20928 / JCM 3617 / NBRC 0987 / NRRL Y-1542</strain>
    </source>
</reference>
<dbReference type="GO" id="GO:0031505">
    <property type="term" value="P:fungal-type cell wall organization"/>
    <property type="evidence" value="ECO:0007669"/>
    <property type="project" value="TreeGrafter"/>
</dbReference>
<dbReference type="STRING" id="983966.A0A1E4S0N5"/>
<accession>A0A1E4S0N5</accession>
<dbReference type="InterPro" id="IPR009571">
    <property type="entry name" value="SUR7/Rim9-like_fungi"/>
</dbReference>
<feature type="transmembrane region" description="Helical" evidence="1">
    <location>
        <begin position="139"/>
        <end position="162"/>
    </location>
</feature>
<feature type="transmembrane region" description="Helical" evidence="1">
    <location>
        <begin position="169"/>
        <end position="196"/>
    </location>
</feature>
<dbReference type="InterPro" id="IPR052413">
    <property type="entry name" value="SUR7_domain"/>
</dbReference>
<keyword evidence="3" id="KW-1185">Reference proteome</keyword>
<keyword evidence="1" id="KW-0812">Transmembrane</keyword>
<evidence type="ECO:0000256" key="1">
    <source>
        <dbReference type="SAM" id="Phobius"/>
    </source>
</evidence>
<dbReference type="Proteomes" id="UP000094389">
    <property type="component" value="Unassembled WGS sequence"/>
</dbReference>
<proteinExistence type="predicted"/>
<organism evidence="2 3">
    <name type="scientific">Cyberlindnera jadinii (strain ATCC 18201 / CBS 1600 / BCRC 20928 / JCM 3617 / NBRC 0987 / NRRL Y-1542)</name>
    <name type="common">Torula yeast</name>
    <name type="synonym">Candida utilis</name>
    <dbReference type="NCBI Taxonomy" id="983966"/>
    <lineage>
        <taxon>Eukaryota</taxon>
        <taxon>Fungi</taxon>
        <taxon>Dikarya</taxon>
        <taxon>Ascomycota</taxon>
        <taxon>Saccharomycotina</taxon>
        <taxon>Saccharomycetes</taxon>
        <taxon>Phaffomycetales</taxon>
        <taxon>Phaffomycetaceae</taxon>
        <taxon>Cyberlindnera</taxon>
    </lineage>
</organism>
<evidence type="ECO:0000313" key="2">
    <source>
        <dbReference type="EMBL" id="ODV73057.1"/>
    </source>
</evidence>
<dbReference type="GeneID" id="30989616"/>
<dbReference type="PANTHER" id="PTHR28019:SF2">
    <property type="entry name" value="CELL MEMBRANE PROTEIN YLR413W-RELATED"/>
    <property type="match status" value="1"/>
</dbReference>
<name>A0A1E4S0N5_CYBJN</name>
<feature type="transmembrane region" description="Helical" evidence="1">
    <location>
        <begin position="216"/>
        <end position="241"/>
    </location>
</feature>
<dbReference type="EMBL" id="KV453932">
    <property type="protein sequence ID" value="ODV73057.1"/>
    <property type="molecule type" value="Genomic_DNA"/>
</dbReference>
<dbReference type="GO" id="GO:0005886">
    <property type="term" value="C:plasma membrane"/>
    <property type="evidence" value="ECO:0007669"/>
    <property type="project" value="InterPro"/>
</dbReference>
<feature type="transmembrane region" description="Helical" evidence="1">
    <location>
        <begin position="7"/>
        <end position="29"/>
    </location>
</feature>
<dbReference type="PANTHER" id="PTHR28019">
    <property type="entry name" value="CELL MEMBRANE PROTEIN YLR413W-RELATED"/>
    <property type="match status" value="1"/>
</dbReference>
<dbReference type="Pfam" id="PF06687">
    <property type="entry name" value="SUR7"/>
    <property type="match status" value="1"/>
</dbReference>
<evidence type="ECO:0000313" key="3">
    <source>
        <dbReference type="Proteomes" id="UP000094389"/>
    </source>
</evidence>
<keyword evidence="1" id="KW-1133">Transmembrane helix</keyword>
<dbReference type="RefSeq" id="XP_020070096.1">
    <property type="nucleotide sequence ID" value="XM_020215220.1"/>
</dbReference>
<dbReference type="OrthoDB" id="4480814at2759"/>